<dbReference type="Gene3D" id="3.80.10.10">
    <property type="entry name" value="Ribonuclease Inhibitor"/>
    <property type="match status" value="1"/>
</dbReference>
<dbReference type="SUPFAM" id="SSF52058">
    <property type="entry name" value="L domain-like"/>
    <property type="match status" value="1"/>
</dbReference>
<evidence type="ECO:0000313" key="1">
    <source>
        <dbReference type="EnsemblMetazoa" id="SCAU006930-PA"/>
    </source>
</evidence>
<proteinExistence type="predicted"/>
<name>A0A1I8PCW0_STOCA</name>
<dbReference type="AlphaFoldDB" id="A0A1I8PCW0"/>
<accession>A0A1I8PCW0</accession>
<evidence type="ECO:0008006" key="3">
    <source>
        <dbReference type="Google" id="ProtNLM"/>
    </source>
</evidence>
<keyword evidence="2" id="KW-1185">Reference proteome</keyword>
<evidence type="ECO:0000313" key="2">
    <source>
        <dbReference type="Proteomes" id="UP000095300"/>
    </source>
</evidence>
<dbReference type="KEGG" id="scac:106083737"/>
<dbReference type="InterPro" id="IPR032675">
    <property type="entry name" value="LRR_dom_sf"/>
</dbReference>
<dbReference type="Proteomes" id="UP000095300">
    <property type="component" value="Unassembled WGS sequence"/>
</dbReference>
<reference evidence="1" key="1">
    <citation type="submission" date="2020-05" db="UniProtKB">
        <authorList>
            <consortium name="EnsemblMetazoa"/>
        </authorList>
    </citation>
    <scope>IDENTIFICATION</scope>
    <source>
        <strain evidence="1">USDA</strain>
    </source>
</reference>
<gene>
    <name evidence="1" type="primary">106083737</name>
</gene>
<dbReference type="OrthoDB" id="7985162at2759"/>
<organism evidence="1 2">
    <name type="scientific">Stomoxys calcitrans</name>
    <name type="common">Stable fly</name>
    <name type="synonym">Conops calcitrans</name>
    <dbReference type="NCBI Taxonomy" id="35570"/>
    <lineage>
        <taxon>Eukaryota</taxon>
        <taxon>Metazoa</taxon>
        <taxon>Ecdysozoa</taxon>
        <taxon>Arthropoda</taxon>
        <taxon>Hexapoda</taxon>
        <taxon>Insecta</taxon>
        <taxon>Pterygota</taxon>
        <taxon>Neoptera</taxon>
        <taxon>Endopterygota</taxon>
        <taxon>Diptera</taxon>
        <taxon>Brachycera</taxon>
        <taxon>Muscomorpha</taxon>
        <taxon>Muscoidea</taxon>
        <taxon>Muscidae</taxon>
        <taxon>Stomoxys</taxon>
    </lineage>
</organism>
<sequence>MPHVKANWIRLSYKDFCKLVTKQNLEYLLLRCIVQPRKQGRKQYPIPTTTLTELNIGINFGSNDDLIPYWAMLEHLVTLTLIVDGYVTQKMLNGIATICVNLEGLHFQTSSFEEIKTFVVPAKVKTFFLYRCNYLTPENFQQILSTAHLVKLSITETQVNVMENQGLSPSIEHLDINVDLWNSDLILALCGSENLNYLYWNAPGFDRHVAANEAALKRCSSLEVLDLKMGTLSLDTLSHLQCLTKLTLPPSMPTLSWSLIVGVLKHPNLKEFALNKHCTARDLINDAEIPRRGFPLGLSTIRITLDIFCMALDFWFDLFNQNPHLQLGVYNFRGNPERVRMIINHEKFPKSLRTLDICHFIIKCRALRQNVEATMAKLKQDIAHFKYQNNEYMYRIIFDRNLGQTQ</sequence>
<protein>
    <recommendedName>
        <fullName evidence="3">F-box domain-containing protein</fullName>
    </recommendedName>
</protein>
<dbReference type="VEuPathDB" id="VectorBase:SCAU006930"/>
<dbReference type="EnsemblMetazoa" id="SCAU006930-RA">
    <property type="protein sequence ID" value="SCAU006930-PA"/>
    <property type="gene ID" value="SCAU006930"/>
</dbReference>